<comment type="caution">
    <text evidence="4">The sequence shown here is derived from an EMBL/GenBank/DDBJ whole genome shotgun (WGS) entry which is preliminary data.</text>
</comment>
<organism evidence="4 5">
    <name type="scientific">Durusdinium trenchii</name>
    <dbReference type="NCBI Taxonomy" id="1381693"/>
    <lineage>
        <taxon>Eukaryota</taxon>
        <taxon>Sar</taxon>
        <taxon>Alveolata</taxon>
        <taxon>Dinophyceae</taxon>
        <taxon>Suessiales</taxon>
        <taxon>Symbiodiniaceae</taxon>
        <taxon>Durusdinium</taxon>
    </lineage>
</organism>
<dbReference type="Gene3D" id="1.10.150.20">
    <property type="entry name" value="5' to 3' exonuclease, C-terminal subdomain"/>
    <property type="match status" value="1"/>
</dbReference>
<proteinExistence type="predicted"/>
<feature type="domain" description="DUF4332" evidence="3">
    <location>
        <begin position="674"/>
        <end position="794"/>
    </location>
</feature>
<dbReference type="InterPro" id="IPR027417">
    <property type="entry name" value="P-loop_NTPase"/>
</dbReference>
<name>A0ABP0LHA2_9DINO</name>
<feature type="region of interest" description="Disordered" evidence="2">
    <location>
        <begin position="803"/>
        <end position="868"/>
    </location>
</feature>
<keyword evidence="5" id="KW-1185">Reference proteome</keyword>
<evidence type="ECO:0000256" key="2">
    <source>
        <dbReference type="SAM" id="MobiDB-lite"/>
    </source>
</evidence>
<evidence type="ECO:0000313" key="5">
    <source>
        <dbReference type="Proteomes" id="UP001642464"/>
    </source>
</evidence>
<protein>
    <recommendedName>
        <fullName evidence="3">DUF4332 domain-containing protein</fullName>
    </recommendedName>
</protein>
<feature type="compositionally biased region" description="Basic residues" evidence="2">
    <location>
        <begin position="843"/>
        <end position="855"/>
    </location>
</feature>
<feature type="coiled-coil region" evidence="1">
    <location>
        <begin position="432"/>
        <end position="496"/>
    </location>
</feature>
<feature type="coiled-coil region" evidence="1">
    <location>
        <begin position="188"/>
        <end position="240"/>
    </location>
</feature>
<dbReference type="Gene3D" id="3.40.50.300">
    <property type="entry name" value="P-loop containing nucleotide triphosphate hydrolases"/>
    <property type="match status" value="1"/>
</dbReference>
<dbReference type="InterPro" id="IPR025567">
    <property type="entry name" value="DUF4332"/>
</dbReference>
<feature type="coiled-coil region" evidence="1">
    <location>
        <begin position="354"/>
        <end position="381"/>
    </location>
</feature>
<accession>A0ABP0LHA2</accession>
<gene>
    <name evidence="4" type="ORF">SCF082_LOCUS22190</name>
</gene>
<evidence type="ECO:0000259" key="3">
    <source>
        <dbReference type="Pfam" id="PF14229"/>
    </source>
</evidence>
<feature type="domain" description="DUF4332" evidence="3">
    <location>
        <begin position="866"/>
        <end position="987"/>
    </location>
</feature>
<reference evidence="4 5" key="1">
    <citation type="submission" date="2024-02" db="EMBL/GenBank/DDBJ databases">
        <authorList>
            <person name="Chen Y."/>
            <person name="Shah S."/>
            <person name="Dougan E. K."/>
            <person name="Thang M."/>
            <person name="Chan C."/>
        </authorList>
    </citation>
    <scope>NUCLEOTIDE SEQUENCE [LARGE SCALE GENOMIC DNA]</scope>
</reference>
<dbReference type="Proteomes" id="UP001642464">
    <property type="component" value="Unassembled WGS sequence"/>
</dbReference>
<sequence>MEARENLAMKLQHLAVGASAGATAHATLNFGDGLNAVSTIDSPTGEGLYDLVGHLVYGARIDRDSNPQFSRTGYVDISSSLGRYRLERHSQLVDRGTFVEPRLTVAALDGQPARAETTRELLAGISPEVAARLFVLRSSGDAQLGWLLSEELATELHQLERRSPQGATSTYKVGDDLFAERDALSHQIEMLLSDKRRSSEAMEQALQELDRESREAEHRLAEHRRELDHVLAQLAELETQLRYRELSEFVEREADEAHHADQQPALADLDEQIAKWRRTLAELEARDAAVRHRLSQLHPDESSPLLPLADQRACVSIAQRLVADLDSEVARYARPTDSQACLCQHTHARLHPLVDTLAQQVDKLTRLVEQYEAAVEIEQLKSEAEHLTRSQTALRGTIDQLLDRRQSRLRTSRVRRTESKSLELPADLQKVLAELERRRSELHAKVVEAERLLADLAARRERIRRDRTELLSDSSLSQLREQLETVNRRLESGNVQAARSVRSVAPWRASDILAKLTDGRLREIRLSDHGRTATVVNGMGHVVRQADLNDVDRRLVCISLQLAAVAGTAEWRLELPLVVADPFAELPAAEASILTLVLHDWARAGHQVLLVTASRTVIDRLRSLGQPIMRLDSTPQQPIAVPTVTVADPPLALHEADSFALELDDSIDRFRVLGDDTAALFAEIDFHTLADLLAADAEEVSHALDRTGISAEVVQLWQTHISMLVYVPNLSLGEVQLLTGGGIQNLSQLADADADELFEAIDQYLESPRGIRHRALRSYLNQSAVRTWISDAQRYRHRWEGTPYANRVTRRSTTNGSAPRRRKRSGRNGSPVRNGRARTNGKPQKKRTRPLKFRLSRSSPVVDAPSVGPKTAKRLGKLDICTVSDLLEADPAATAEALDVRHITAEKIVAWQHQSQLMCRVPELLVRDAQVLVGCGFTTPEDIASSEAADLYEFAKSYTATPEGTRALRGSDPPDLERATKWVYWAQNRRALEAARCGEATKASAGSHHAACKFRVGDRASPGKLATFGDHPRGERRQVLGGNGHRVERLRLAIGMPLEALGEFLHPSRAIKEFLREFEMQRPERLGQRRKIGGHPAEVRLETDSFHLGSRIRSGLGKRGRHKGTPLVDGIRCFDILSPGILYFNQRYVSHPLVGRRTGQATIAESGWQNRLAHQAGYRTPRSFAMFSYPTLADDYYSTLTLSTEMELAGSRESVLYYVEQMQKKYPDMRNFYARNKRDYVLEGDKDTGQYRWCAIEARRVSSGSVNFESYAAAIDQHHGALELAPHALSVSPLDCEAIDLLAGFDFTYRGNHNELVNEALGICPAFERLAAMPGTSFINNEPNITLAVDDDCRVQCRVSIETRTSPYHVRTGEFQEDQLSVYVTARRYGSLDPGKTFGDALDELDRICREIVEDYVAPSVLEPLARTIAMG</sequence>
<dbReference type="Pfam" id="PF14229">
    <property type="entry name" value="DUF4332"/>
    <property type="match status" value="2"/>
</dbReference>
<evidence type="ECO:0000256" key="1">
    <source>
        <dbReference type="SAM" id="Coils"/>
    </source>
</evidence>
<evidence type="ECO:0000313" key="4">
    <source>
        <dbReference type="EMBL" id="CAK9037494.1"/>
    </source>
</evidence>
<dbReference type="EMBL" id="CAXAMM010015891">
    <property type="protein sequence ID" value="CAK9037494.1"/>
    <property type="molecule type" value="Genomic_DNA"/>
</dbReference>
<keyword evidence="1" id="KW-0175">Coiled coil</keyword>